<protein>
    <submittedName>
        <fullName evidence="9">Ly6/PLAUR domain-containing protein 5</fullName>
    </submittedName>
</protein>
<keyword evidence="6" id="KW-0325">Glycoprotein</keyword>
<dbReference type="GO" id="GO:0005886">
    <property type="term" value="C:plasma membrane"/>
    <property type="evidence" value="ECO:0007669"/>
    <property type="project" value="UniProtKB-SubCell"/>
</dbReference>
<evidence type="ECO:0000256" key="3">
    <source>
        <dbReference type="ARBA" id="ARBA00022622"/>
    </source>
</evidence>
<keyword evidence="5" id="KW-0472">Membrane</keyword>
<evidence type="ECO:0000256" key="7">
    <source>
        <dbReference type="ARBA" id="ARBA00023288"/>
    </source>
</evidence>
<evidence type="ECO:0000313" key="8">
    <source>
        <dbReference type="Proteomes" id="UP000515202"/>
    </source>
</evidence>
<evidence type="ECO:0000256" key="5">
    <source>
        <dbReference type="ARBA" id="ARBA00023136"/>
    </source>
</evidence>
<dbReference type="PANTHER" id="PTHR10624:SF9">
    <property type="entry name" value="LY6_PLAUR DOMAIN-CONTAINING PROTEIN 5"/>
    <property type="match status" value="1"/>
</dbReference>
<reference evidence="9" key="1">
    <citation type="submission" date="2025-08" db="UniProtKB">
        <authorList>
            <consortium name="RefSeq"/>
        </authorList>
    </citation>
    <scope>IDENTIFICATION</scope>
    <source>
        <tissue evidence="9">Kidney</tissue>
    </source>
</reference>
<keyword evidence="8" id="KW-1185">Reference proteome</keyword>
<keyword evidence="4" id="KW-0732">Signal</keyword>
<keyword evidence="2" id="KW-1003">Cell membrane</keyword>
<proteinExistence type="predicted"/>
<keyword evidence="3" id="KW-0336">GPI-anchor</keyword>
<dbReference type="KEGG" id="pvp:105297433"/>
<dbReference type="GeneID" id="105297433"/>
<dbReference type="Proteomes" id="UP000515202">
    <property type="component" value="Unplaced"/>
</dbReference>
<keyword evidence="7" id="KW-0449">Lipoprotein</keyword>
<comment type="subcellular location">
    <subcellularLocation>
        <location evidence="1">Cell membrane</location>
        <topology evidence="1">Lipid-anchor</topology>
        <topology evidence="1">GPI-anchor</topology>
    </subcellularLocation>
</comment>
<evidence type="ECO:0000256" key="6">
    <source>
        <dbReference type="ARBA" id="ARBA00023180"/>
    </source>
</evidence>
<dbReference type="PANTHER" id="PTHR10624">
    <property type="entry name" value="UROKINASE PLASMINOGEN ACTIVATOR SURFACE RECEPTOR-RELATED"/>
    <property type="match status" value="1"/>
</dbReference>
<name>A0A6P3R152_PTEVA</name>
<evidence type="ECO:0000256" key="1">
    <source>
        <dbReference type="ARBA" id="ARBA00004609"/>
    </source>
</evidence>
<evidence type="ECO:0000256" key="4">
    <source>
        <dbReference type="ARBA" id="ARBA00022729"/>
    </source>
</evidence>
<dbReference type="CTD" id="284348"/>
<organism evidence="8 9">
    <name type="scientific">Pteropus vampyrus</name>
    <name type="common">Large flying fox</name>
    <dbReference type="NCBI Taxonomy" id="132908"/>
    <lineage>
        <taxon>Eukaryota</taxon>
        <taxon>Metazoa</taxon>
        <taxon>Chordata</taxon>
        <taxon>Craniata</taxon>
        <taxon>Vertebrata</taxon>
        <taxon>Euteleostomi</taxon>
        <taxon>Mammalia</taxon>
        <taxon>Eutheria</taxon>
        <taxon>Laurasiatheria</taxon>
        <taxon>Chiroptera</taxon>
        <taxon>Yinpterochiroptera</taxon>
        <taxon>Pteropodoidea</taxon>
        <taxon>Pteropodidae</taxon>
        <taxon>Pteropodinae</taxon>
        <taxon>Pteropus</taxon>
    </lineage>
</organism>
<dbReference type="AlphaFoldDB" id="A0A6P3R152"/>
<dbReference type="RefSeq" id="XP_011366402.2">
    <property type="nucleotide sequence ID" value="XM_011368100.2"/>
</dbReference>
<dbReference type="GO" id="GO:0098552">
    <property type="term" value="C:side of membrane"/>
    <property type="evidence" value="ECO:0007669"/>
    <property type="project" value="UniProtKB-KW"/>
</dbReference>
<gene>
    <name evidence="9" type="primary">LYPD5</name>
</gene>
<accession>A0A6P3R152</accession>
<evidence type="ECO:0000313" key="9">
    <source>
        <dbReference type="RefSeq" id="XP_011366402.2"/>
    </source>
</evidence>
<sequence>MQRESPFGGIVALRIQFEEETSPRKGGRGWRNPARLGSRDAWGLAGRTSPAEIRAGGTVHGVFTQLHNLAMGVPRAILLYLCGAALYPTVSQALQCYSFQHIYYGPFDLSNMKFLNISCNFSVPVYIRTCHRPSCTIMGTTSPWTDIDLEGSCCSGHLCNRDAVNQTFTSASATSPPQAPLVMVLLLVLPLLAGSLQSP</sequence>
<dbReference type="OrthoDB" id="9445109at2759"/>
<evidence type="ECO:0000256" key="2">
    <source>
        <dbReference type="ARBA" id="ARBA00022475"/>
    </source>
</evidence>